<gene>
    <name evidence="1" type="ORF">BDZ83DRAFT_613248</name>
</gene>
<proteinExistence type="predicted"/>
<reference evidence="1" key="1">
    <citation type="submission" date="2021-12" db="EMBL/GenBank/DDBJ databases">
        <title>Comparative genomics, transcriptomics and evolutionary studies reveal genomic signatures of adaptation to plant cell wall in hemibiotrophic fungi.</title>
        <authorList>
            <consortium name="DOE Joint Genome Institute"/>
            <person name="Baroncelli R."/>
            <person name="Diaz J.F."/>
            <person name="Benocci T."/>
            <person name="Peng M."/>
            <person name="Battaglia E."/>
            <person name="Haridas S."/>
            <person name="Andreopoulos W."/>
            <person name="Labutti K."/>
            <person name="Pangilinan J."/>
            <person name="Floch G.L."/>
            <person name="Makela M.R."/>
            <person name="Henrissat B."/>
            <person name="Grigoriev I.V."/>
            <person name="Crouch J.A."/>
            <person name="De Vries R.P."/>
            <person name="Sukno S.A."/>
            <person name="Thon M.R."/>
        </authorList>
    </citation>
    <scope>NUCLEOTIDE SEQUENCE</scope>
    <source>
        <strain evidence="1">CBS 112980</strain>
    </source>
</reference>
<evidence type="ECO:0000313" key="1">
    <source>
        <dbReference type="EMBL" id="KAK1727328.1"/>
    </source>
</evidence>
<accession>A0AAD8UT71</accession>
<dbReference type="EMBL" id="JAHMHS010000025">
    <property type="protein sequence ID" value="KAK1727328.1"/>
    <property type="molecule type" value="Genomic_DNA"/>
</dbReference>
<dbReference type="RefSeq" id="XP_060367383.1">
    <property type="nucleotide sequence ID" value="XM_060507748.1"/>
</dbReference>
<name>A0AAD8UT71_GLOAC</name>
<evidence type="ECO:0000313" key="2">
    <source>
        <dbReference type="Proteomes" id="UP001244207"/>
    </source>
</evidence>
<dbReference type="Proteomes" id="UP001244207">
    <property type="component" value="Unassembled WGS sequence"/>
</dbReference>
<sequence>MITAIFRPSPHRRFVCSGSRTKYRSFRGSRRVFGCLHLRLVGIQSSPLGTSHGEGRERW</sequence>
<protein>
    <submittedName>
        <fullName evidence="1">Uncharacterized protein</fullName>
    </submittedName>
</protein>
<organism evidence="1 2">
    <name type="scientific">Glomerella acutata</name>
    <name type="common">Colletotrichum acutatum</name>
    <dbReference type="NCBI Taxonomy" id="27357"/>
    <lineage>
        <taxon>Eukaryota</taxon>
        <taxon>Fungi</taxon>
        <taxon>Dikarya</taxon>
        <taxon>Ascomycota</taxon>
        <taxon>Pezizomycotina</taxon>
        <taxon>Sordariomycetes</taxon>
        <taxon>Hypocreomycetidae</taxon>
        <taxon>Glomerellales</taxon>
        <taxon>Glomerellaceae</taxon>
        <taxon>Colletotrichum</taxon>
        <taxon>Colletotrichum acutatum species complex</taxon>
    </lineage>
</organism>
<dbReference type="AlphaFoldDB" id="A0AAD8UT71"/>
<keyword evidence="2" id="KW-1185">Reference proteome</keyword>
<comment type="caution">
    <text evidence="1">The sequence shown here is derived from an EMBL/GenBank/DDBJ whole genome shotgun (WGS) entry which is preliminary data.</text>
</comment>
<dbReference type="GeneID" id="85391647"/>